<dbReference type="Proteomes" id="UP001059401">
    <property type="component" value="Chromosome"/>
</dbReference>
<accession>A0ABY5HSI5</accession>
<proteinExistence type="predicted"/>
<protein>
    <recommendedName>
        <fullName evidence="3">DUF5050 domain-containing protein</fullName>
    </recommendedName>
</protein>
<keyword evidence="2" id="KW-1185">Reference proteome</keyword>
<organism evidence="1 2">
    <name type="scientific">Treponema putidum</name>
    <dbReference type="NCBI Taxonomy" id="221027"/>
    <lineage>
        <taxon>Bacteria</taxon>
        <taxon>Pseudomonadati</taxon>
        <taxon>Spirochaetota</taxon>
        <taxon>Spirochaetia</taxon>
        <taxon>Spirochaetales</taxon>
        <taxon>Treponemataceae</taxon>
        <taxon>Treponema</taxon>
    </lineage>
</organism>
<dbReference type="RefSeq" id="WP_255806264.1">
    <property type="nucleotide sequence ID" value="NZ_CP038802.1"/>
</dbReference>
<reference evidence="1" key="1">
    <citation type="submission" date="2019-04" db="EMBL/GenBank/DDBJ databases">
        <title>Whole genome sequencing of oral phylogroup 2 treponemes.</title>
        <authorList>
            <person name="Chan Y."/>
            <person name="Zeng H.H."/>
            <person name="Yu X.L."/>
            <person name="Leung W.K."/>
            <person name="Watt R.M."/>
        </authorList>
    </citation>
    <scope>NUCLEOTIDE SEQUENCE</scope>
    <source>
        <strain evidence="1">OMZ 847</strain>
    </source>
</reference>
<evidence type="ECO:0008006" key="3">
    <source>
        <dbReference type="Google" id="ProtNLM"/>
    </source>
</evidence>
<name>A0ABY5HSI5_9SPIR</name>
<gene>
    <name evidence="1" type="ORF">E4N76_04945</name>
</gene>
<sequence>MIILLEGGKEVKIKPIDFRLKLVFIGDLIMAISDVQDSGSWYYILDSNGKKSATLSKSSVGTFLGIGIDFIVTQNGSWYYTYDEKGKKIATISVSSAGTFKNAAGTSINFVNGGWIYTYDKNGKKIGTRPNR</sequence>
<evidence type="ECO:0000313" key="2">
    <source>
        <dbReference type="Proteomes" id="UP001059401"/>
    </source>
</evidence>
<dbReference type="EMBL" id="CP038802">
    <property type="protein sequence ID" value="UTY28407.1"/>
    <property type="molecule type" value="Genomic_DNA"/>
</dbReference>
<evidence type="ECO:0000313" key="1">
    <source>
        <dbReference type="EMBL" id="UTY28407.1"/>
    </source>
</evidence>